<organism evidence="1 2">
    <name type="scientific">Microcella frigidaquae</name>
    <dbReference type="NCBI Taxonomy" id="424758"/>
    <lineage>
        <taxon>Bacteria</taxon>
        <taxon>Bacillati</taxon>
        <taxon>Actinomycetota</taxon>
        <taxon>Actinomycetes</taxon>
        <taxon>Micrococcales</taxon>
        <taxon>Microbacteriaceae</taxon>
        <taxon>Microcella</taxon>
    </lineage>
</organism>
<dbReference type="EMBL" id="JACHBS010000001">
    <property type="protein sequence ID" value="MBB5617107.1"/>
    <property type="molecule type" value="Genomic_DNA"/>
</dbReference>
<reference evidence="1 2" key="1">
    <citation type="submission" date="2020-08" db="EMBL/GenBank/DDBJ databases">
        <title>Sequencing the genomes of 1000 actinobacteria strains.</title>
        <authorList>
            <person name="Klenk H.-P."/>
        </authorList>
    </citation>
    <scope>NUCLEOTIDE SEQUENCE [LARGE SCALE GENOMIC DNA]</scope>
    <source>
        <strain evidence="1 2">DSM 23889</strain>
    </source>
</reference>
<dbReference type="RefSeq" id="WP_153981708.1">
    <property type="nucleotide sequence ID" value="NZ_BAAANZ010000011.1"/>
</dbReference>
<evidence type="ECO:0000313" key="2">
    <source>
        <dbReference type="Proteomes" id="UP000552883"/>
    </source>
</evidence>
<dbReference type="Proteomes" id="UP000552883">
    <property type="component" value="Unassembled WGS sequence"/>
</dbReference>
<name>A0A840XJS5_9MICO</name>
<comment type="caution">
    <text evidence="1">The sequence shown here is derived from an EMBL/GenBank/DDBJ whole genome shotgun (WGS) entry which is preliminary data.</text>
</comment>
<gene>
    <name evidence="1" type="ORF">BJ959_000603</name>
</gene>
<dbReference type="OrthoDB" id="9903742at2"/>
<protein>
    <submittedName>
        <fullName evidence="1">Uncharacterized protein</fullName>
    </submittedName>
</protein>
<proteinExistence type="predicted"/>
<sequence>MTTITLTVPGCAPRESRLRRLALTAGLALVRWAHQRPERVLRRAQLTHEQQALRLATERAIAQQASSRCYGIAQ</sequence>
<keyword evidence="2" id="KW-1185">Reference proteome</keyword>
<dbReference type="AlphaFoldDB" id="A0A840XJS5"/>
<evidence type="ECO:0000313" key="1">
    <source>
        <dbReference type="EMBL" id="MBB5617107.1"/>
    </source>
</evidence>
<accession>A0A840XJS5</accession>